<feature type="domain" description="Response regulatory" evidence="2">
    <location>
        <begin position="540"/>
        <end position="658"/>
    </location>
</feature>
<evidence type="ECO:0000259" key="2">
    <source>
        <dbReference type="PROSITE" id="PS50110"/>
    </source>
</evidence>
<dbReference type="InterPro" id="IPR036890">
    <property type="entry name" value="HATPase_C_sf"/>
</dbReference>
<dbReference type="Pfam" id="PF00072">
    <property type="entry name" value="Response_reg"/>
    <property type="match status" value="2"/>
</dbReference>
<protein>
    <recommendedName>
        <fullName evidence="2">Response regulatory domain-containing protein</fullName>
    </recommendedName>
</protein>
<reference evidence="3" key="1">
    <citation type="submission" date="2018-06" db="EMBL/GenBank/DDBJ databases">
        <authorList>
            <person name="Zhirakovskaya E."/>
        </authorList>
    </citation>
    <scope>NUCLEOTIDE SEQUENCE</scope>
</reference>
<dbReference type="CDD" id="cd00156">
    <property type="entry name" value="REC"/>
    <property type="match status" value="1"/>
</dbReference>
<evidence type="ECO:0000256" key="1">
    <source>
        <dbReference type="ARBA" id="ARBA00022553"/>
    </source>
</evidence>
<dbReference type="PANTHER" id="PTHR45339:SF5">
    <property type="entry name" value="HISTIDINE KINASE"/>
    <property type="match status" value="1"/>
</dbReference>
<dbReference type="Gene3D" id="3.30.565.10">
    <property type="entry name" value="Histidine kinase-like ATPase, C-terminal domain"/>
    <property type="match status" value="1"/>
</dbReference>
<accession>A0A3B0TLQ4</accession>
<dbReference type="SMART" id="SM00448">
    <property type="entry name" value="REC"/>
    <property type="match status" value="3"/>
</dbReference>
<dbReference type="AlphaFoldDB" id="A0A3B0TLQ4"/>
<dbReference type="GO" id="GO:0000160">
    <property type="term" value="P:phosphorelay signal transduction system"/>
    <property type="evidence" value="ECO:0007669"/>
    <property type="project" value="InterPro"/>
</dbReference>
<gene>
    <name evidence="3" type="ORF">MNBD_ACTINO01-656</name>
</gene>
<evidence type="ECO:0000313" key="3">
    <source>
        <dbReference type="EMBL" id="VAW07966.1"/>
    </source>
</evidence>
<name>A0A3B0TLQ4_9ZZZZ</name>
<sequence length="664" mass="70741">MPENLYPLRVLLIDDGDARSLTYRRLSDREQDGMYIVDRVATAADGFGAIAADEHDVYVVDHHVGTRTGFDLLSWVTAGGMQIPIVFVSGPGDHGTGVTAVTAGASCYVVEDTIGSGLLEHCVRHAVEQRRALSRLSTAGIMVDGGTSTTKLLSRVSQRLREPASALLDLASRALESELPAPALESIGAIGEKAHTLITLANDLNDLAMLEAGHLQFHTDPFSLRGLIAHVQQSIPSSLNGRGRAVTVDISADVPDTVIGDPGRLRFVIIRFIETVGSRNSTSGVLMSVGVEDRSPGSITLRFAIEAVTVGGTTRNGTRPIGADSPAGESVPEMLMDRGVLGMPIALETVSRMGGHVTVDGNRDDQAAVQFTVRFQTSDTDGSARPVLDDRTPLEGPVLVVSDTVDTRRSTAEVLDAAGLSYEIVPSVAAWMSVHEGRGLQGAAAPALVVIDSSKDSFAECDVFNDLVPAPIPIVIVVASGSRGDAARCRDRGVRGYLARPLDPGDLVDVIRSTMALSSSGDTTTLVTRHWLREGRSSLHVLVVDDSTTNRFLLTRMLDQRGHSTVTACDGAEAVAASTENSFDVVLMDVMMPVMDGLEATRRIRRMHDKPTDGPFIVGVSAFVDQASIDRANSAGMDAFLAKPVRPDDLFVVVEQRRTPELTV</sequence>
<dbReference type="SUPFAM" id="SSF52172">
    <property type="entry name" value="CheY-like"/>
    <property type="match status" value="3"/>
</dbReference>
<keyword evidence="1" id="KW-0597">Phosphoprotein</keyword>
<feature type="domain" description="Response regulatory" evidence="2">
    <location>
        <begin position="397"/>
        <end position="515"/>
    </location>
</feature>
<dbReference type="InterPro" id="IPR011006">
    <property type="entry name" value="CheY-like_superfamily"/>
</dbReference>
<dbReference type="Gene3D" id="3.40.50.2300">
    <property type="match status" value="3"/>
</dbReference>
<organism evidence="3">
    <name type="scientific">hydrothermal vent metagenome</name>
    <dbReference type="NCBI Taxonomy" id="652676"/>
    <lineage>
        <taxon>unclassified sequences</taxon>
        <taxon>metagenomes</taxon>
        <taxon>ecological metagenomes</taxon>
    </lineage>
</organism>
<dbReference type="PANTHER" id="PTHR45339">
    <property type="entry name" value="HYBRID SIGNAL TRANSDUCTION HISTIDINE KINASE J"/>
    <property type="match status" value="1"/>
</dbReference>
<feature type="domain" description="Response regulatory" evidence="2">
    <location>
        <begin position="9"/>
        <end position="126"/>
    </location>
</feature>
<proteinExistence type="predicted"/>
<dbReference type="InterPro" id="IPR001789">
    <property type="entry name" value="Sig_transdc_resp-reg_receiver"/>
</dbReference>
<dbReference type="CDD" id="cd17546">
    <property type="entry name" value="REC_hyHK_CKI1_RcsC-like"/>
    <property type="match status" value="1"/>
</dbReference>
<dbReference type="EMBL" id="UOEI01000563">
    <property type="protein sequence ID" value="VAW07966.1"/>
    <property type="molecule type" value="Genomic_DNA"/>
</dbReference>
<dbReference type="PROSITE" id="PS50110">
    <property type="entry name" value="RESPONSE_REGULATORY"/>
    <property type="match status" value="3"/>
</dbReference>